<comment type="caution">
    <text evidence="2">The sequence shown here is derived from an EMBL/GenBank/DDBJ whole genome shotgun (WGS) entry which is preliminary data.</text>
</comment>
<gene>
    <name evidence="2" type="ORF">FB566_2009</name>
</gene>
<keyword evidence="1" id="KW-0472">Membrane</keyword>
<sequence>MSARTLHALGVADFRERTRRTAYLVTLSAAVGLAYLALPPATSLFVILDAGGYRGLYNSAYSGTATALAGALWLMLGGFYVVRGSITRDRDTGVGQILAATPLSRIGYLLGKFWSNLLVLTSMAGVLAIAALALQLVRQEVATVDPVALVMPFLLFTLPVLALTAAAALLVETIPILRGGIGNIGWFFVWLFFGIGGQGLFLGDGVLGVSMREAMAAQGLPDGAEFSLGFTEVGRPLGVFVWEGLEPSSPLVTGQLVMVAVAVVLAVSPSIWFGRFDPSRASAAPPRVNRSEPPPVPVAARSWRPVYRRMTGFRRRFAVGRLLAGEIRVLVQGISPWWWLVAAGVNAAVVAVPSGLVNGRDAVTATLIVAWIWPVLIWSRLGTQRRENGVETLMGGYPGVHRQLMAEWAAGVVFTAAVAIGPLARMMITSDGAGVVAWFAGAVFIPSLALMLGVLSRSHRPFQVVYTLLWYCAANQVAATDYMGVVLVDGSPVGPSPWLVAAAAGGMFLVAVGARALRHLIR</sequence>
<feature type="transmembrane region" description="Helical" evidence="1">
    <location>
        <begin position="60"/>
        <end position="82"/>
    </location>
</feature>
<dbReference type="EMBL" id="VFOW01000001">
    <property type="protein sequence ID" value="TQL76477.1"/>
    <property type="molecule type" value="Genomic_DNA"/>
</dbReference>
<organism evidence="2 3">
    <name type="scientific">Stackebrandtia endophytica</name>
    <dbReference type="NCBI Taxonomy" id="1496996"/>
    <lineage>
        <taxon>Bacteria</taxon>
        <taxon>Bacillati</taxon>
        <taxon>Actinomycetota</taxon>
        <taxon>Actinomycetes</taxon>
        <taxon>Glycomycetales</taxon>
        <taxon>Glycomycetaceae</taxon>
        <taxon>Stackebrandtia</taxon>
    </lineage>
</organism>
<feature type="transmembrane region" description="Helical" evidence="1">
    <location>
        <begin position="252"/>
        <end position="273"/>
    </location>
</feature>
<dbReference type="AlphaFoldDB" id="A0A543AV87"/>
<feature type="transmembrane region" description="Helical" evidence="1">
    <location>
        <begin position="498"/>
        <end position="517"/>
    </location>
</feature>
<dbReference type="RefSeq" id="WP_142037968.1">
    <property type="nucleotide sequence ID" value="NZ_JBHTGS010000001.1"/>
</dbReference>
<feature type="transmembrane region" description="Helical" evidence="1">
    <location>
        <begin position="183"/>
        <end position="202"/>
    </location>
</feature>
<dbReference type="Proteomes" id="UP000317043">
    <property type="component" value="Unassembled WGS sequence"/>
</dbReference>
<reference evidence="2 3" key="1">
    <citation type="submission" date="2019-06" db="EMBL/GenBank/DDBJ databases">
        <title>Sequencing the genomes of 1000 actinobacteria strains.</title>
        <authorList>
            <person name="Klenk H.-P."/>
        </authorList>
    </citation>
    <scope>NUCLEOTIDE SEQUENCE [LARGE SCALE GENOMIC DNA]</scope>
    <source>
        <strain evidence="2 3">DSM 45928</strain>
    </source>
</reference>
<evidence type="ECO:0000313" key="2">
    <source>
        <dbReference type="EMBL" id="TQL76477.1"/>
    </source>
</evidence>
<evidence type="ECO:0000256" key="1">
    <source>
        <dbReference type="SAM" id="Phobius"/>
    </source>
</evidence>
<name>A0A543AV87_9ACTN</name>
<evidence type="ECO:0000313" key="3">
    <source>
        <dbReference type="Proteomes" id="UP000317043"/>
    </source>
</evidence>
<feature type="transmembrane region" description="Helical" evidence="1">
    <location>
        <begin position="436"/>
        <end position="456"/>
    </location>
</feature>
<feature type="transmembrane region" description="Helical" evidence="1">
    <location>
        <begin position="468"/>
        <end position="486"/>
    </location>
</feature>
<feature type="transmembrane region" description="Helical" evidence="1">
    <location>
        <begin position="113"/>
        <end position="137"/>
    </location>
</feature>
<dbReference type="InParanoid" id="A0A543AV87"/>
<feature type="transmembrane region" description="Helical" evidence="1">
    <location>
        <begin position="337"/>
        <end position="356"/>
    </location>
</feature>
<protein>
    <submittedName>
        <fullName evidence="2">ABC-type transport system involved in multi-copper enzyme maturation permease subunit</fullName>
    </submittedName>
</protein>
<dbReference type="OrthoDB" id="6017159at2"/>
<keyword evidence="1" id="KW-0812">Transmembrane</keyword>
<feature type="transmembrane region" description="Helical" evidence="1">
    <location>
        <begin position="21"/>
        <end position="48"/>
    </location>
</feature>
<feature type="transmembrane region" description="Helical" evidence="1">
    <location>
        <begin position="362"/>
        <end position="383"/>
    </location>
</feature>
<keyword evidence="3" id="KW-1185">Reference proteome</keyword>
<feature type="transmembrane region" description="Helical" evidence="1">
    <location>
        <begin position="149"/>
        <end position="171"/>
    </location>
</feature>
<proteinExistence type="predicted"/>
<accession>A0A543AV87</accession>
<keyword evidence="1" id="KW-1133">Transmembrane helix</keyword>
<feature type="transmembrane region" description="Helical" evidence="1">
    <location>
        <begin position="404"/>
        <end position="424"/>
    </location>
</feature>